<dbReference type="PANTHER" id="PTHR30363:SF4">
    <property type="entry name" value="GLYCEROL-3-PHOSPHATE REGULON REPRESSOR"/>
    <property type="match status" value="1"/>
</dbReference>
<keyword evidence="5" id="KW-0804">Transcription</keyword>
<dbReference type="InterPro" id="IPR011991">
    <property type="entry name" value="ArsR-like_HTH"/>
</dbReference>
<dbReference type="PRINTS" id="PR00037">
    <property type="entry name" value="HTHLACR"/>
</dbReference>
<evidence type="ECO:0000256" key="5">
    <source>
        <dbReference type="ARBA" id="ARBA00023163"/>
    </source>
</evidence>
<dbReference type="GO" id="GO:0003677">
    <property type="term" value="F:DNA binding"/>
    <property type="evidence" value="ECO:0007669"/>
    <property type="project" value="UniProtKB-KW"/>
</dbReference>
<dbReference type="InterPro" id="IPR037171">
    <property type="entry name" value="NagB/RpiA_transferase-like"/>
</dbReference>
<organism evidence="8 9">
    <name type="scientific">Actinomyces respiraculi</name>
    <dbReference type="NCBI Taxonomy" id="2744574"/>
    <lineage>
        <taxon>Bacteria</taxon>
        <taxon>Bacillati</taxon>
        <taxon>Actinomycetota</taxon>
        <taxon>Actinomycetes</taxon>
        <taxon>Actinomycetales</taxon>
        <taxon>Actinomycetaceae</taxon>
        <taxon>Actinomyces</taxon>
    </lineage>
</organism>
<reference evidence="8 9" key="1">
    <citation type="submission" date="2020-11" db="EMBL/GenBank/DDBJ databases">
        <title>Actinomyces sp. ZJ750.</title>
        <authorList>
            <person name="Zhou J."/>
        </authorList>
    </citation>
    <scope>NUCLEOTIDE SEQUENCE [LARGE SCALE GENOMIC DNA]</scope>
    <source>
        <strain evidence="8 9">ZJ750</strain>
    </source>
</reference>
<dbReference type="Proteomes" id="UP000594637">
    <property type="component" value="Chromosome"/>
</dbReference>
<dbReference type="InterPro" id="IPR036388">
    <property type="entry name" value="WH-like_DNA-bd_sf"/>
</dbReference>
<sequence>MLKSIRRESVLALLQARGSASITEIAEALAVSPATVRRDIISLEKSGVVTRTWGGAQVAVGVDDPFQEAVSRNGAAKQRIGTAAAALVNDGDTVILDIGTTVLYTAMALASKRLTAITASIPVFEHLRNRPNINLTLLGGHWSEPYQCLDGIPVIDALAHQQADVAFLGCSGVSDSGRIRDTSYSQAAIKRAILQAASAGYLLCDAHKLPGRGDSSPFDVGALDGIITDATVAEQLAAACKDSSTRIITA</sequence>
<evidence type="ECO:0000256" key="6">
    <source>
        <dbReference type="ARBA" id="ARBA00024937"/>
    </source>
</evidence>
<dbReference type="AlphaFoldDB" id="A0A7T0LLT2"/>
<protein>
    <recommendedName>
        <fullName evidence="1">Lactose phosphotransferase system repressor</fullName>
    </recommendedName>
</protein>
<dbReference type="SUPFAM" id="SSF100950">
    <property type="entry name" value="NagB/RpiA/CoA transferase-like"/>
    <property type="match status" value="1"/>
</dbReference>
<evidence type="ECO:0000256" key="3">
    <source>
        <dbReference type="ARBA" id="ARBA00023015"/>
    </source>
</evidence>
<dbReference type="SUPFAM" id="SSF46785">
    <property type="entry name" value="Winged helix' DNA-binding domain"/>
    <property type="match status" value="1"/>
</dbReference>
<dbReference type="InterPro" id="IPR001034">
    <property type="entry name" value="DeoR_HTH"/>
</dbReference>
<dbReference type="EMBL" id="CP063989">
    <property type="protein sequence ID" value="QPL05957.1"/>
    <property type="molecule type" value="Genomic_DNA"/>
</dbReference>
<evidence type="ECO:0000256" key="4">
    <source>
        <dbReference type="ARBA" id="ARBA00023125"/>
    </source>
</evidence>
<dbReference type="Gene3D" id="1.10.10.10">
    <property type="entry name" value="Winged helix-like DNA-binding domain superfamily/Winged helix DNA-binding domain"/>
    <property type="match status" value="1"/>
</dbReference>
<name>A0A7T0LLT2_9ACTO</name>
<keyword evidence="3" id="KW-0805">Transcription regulation</keyword>
<dbReference type="InterPro" id="IPR050313">
    <property type="entry name" value="Carb_Metab_HTH_regulators"/>
</dbReference>
<dbReference type="InterPro" id="IPR018356">
    <property type="entry name" value="Tscrpt_reg_HTH_DeoR_CS"/>
</dbReference>
<accession>A0A7T0LLT2</accession>
<evidence type="ECO:0000256" key="2">
    <source>
        <dbReference type="ARBA" id="ARBA00022491"/>
    </source>
</evidence>
<proteinExistence type="predicted"/>
<dbReference type="PROSITE" id="PS00894">
    <property type="entry name" value="HTH_DEOR_1"/>
    <property type="match status" value="1"/>
</dbReference>
<evidence type="ECO:0000313" key="9">
    <source>
        <dbReference type="Proteomes" id="UP000594637"/>
    </source>
</evidence>
<dbReference type="CDD" id="cd00090">
    <property type="entry name" value="HTH_ARSR"/>
    <property type="match status" value="1"/>
</dbReference>
<dbReference type="RefSeq" id="WP_166855202.1">
    <property type="nucleotide sequence ID" value="NZ_CP063989.1"/>
</dbReference>
<evidence type="ECO:0000259" key="7">
    <source>
        <dbReference type="PROSITE" id="PS51000"/>
    </source>
</evidence>
<keyword evidence="9" id="KW-1185">Reference proteome</keyword>
<comment type="function">
    <text evidence="6">Repressor of the lactose catabolism operon. Galactose-6-phosphate is the inducer.</text>
</comment>
<dbReference type="Pfam" id="PF08220">
    <property type="entry name" value="HTH_DeoR"/>
    <property type="match status" value="1"/>
</dbReference>
<dbReference type="PANTHER" id="PTHR30363">
    <property type="entry name" value="HTH-TYPE TRANSCRIPTIONAL REGULATOR SRLR-RELATED"/>
    <property type="match status" value="1"/>
</dbReference>
<dbReference type="PROSITE" id="PS51000">
    <property type="entry name" value="HTH_DEOR_2"/>
    <property type="match status" value="1"/>
</dbReference>
<dbReference type="InterPro" id="IPR036390">
    <property type="entry name" value="WH_DNA-bd_sf"/>
</dbReference>
<feature type="domain" description="HTH deoR-type" evidence="7">
    <location>
        <begin position="3"/>
        <end position="58"/>
    </location>
</feature>
<gene>
    <name evidence="8" type="ORF">ID810_03110</name>
</gene>
<dbReference type="InterPro" id="IPR014036">
    <property type="entry name" value="DeoR-like_C"/>
</dbReference>
<keyword evidence="2" id="KW-0678">Repressor</keyword>
<dbReference type="GO" id="GO:0003700">
    <property type="term" value="F:DNA-binding transcription factor activity"/>
    <property type="evidence" value="ECO:0007669"/>
    <property type="project" value="InterPro"/>
</dbReference>
<evidence type="ECO:0000313" key="8">
    <source>
        <dbReference type="EMBL" id="QPL05957.1"/>
    </source>
</evidence>
<dbReference type="KEGG" id="arep:ID810_03110"/>
<keyword evidence="4" id="KW-0238">DNA-binding</keyword>
<evidence type="ECO:0000256" key="1">
    <source>
        <dbReference type="ARBA" id="ARBA00021390"/>
    </source>
</evidence>
<dbReference type="Pfam" id="PF00455">
    <property type="entry name" value="DeoRC"/>
    <property type="match status" value="1"/>
</dbReference>
<dbReference type="Gene3D" id="3.40.50.1360">
    <property type="match status" value="1"/>
</dbReference>
<dbReference type="SMART" id="SM00420">
    <property type="entry name" value="HTH_DEOR"/>
    <property type="match status" value="1"/>
</dbReference>
<dbReference type="SMART" id="SM01134">
    <property type="entry name" value="DeoRC"/>
    <property type="match status" value="1"/>
</dbReference>